<dbReference type="Gene3D" id="2.60.120.330">
    <property type="entry name" value="B-lactam Antibiotic, Isopenicillin N Synthase, Chain"/>
    <property type="match status" value="1"/>
</dbReference>
<dbReference type="InterPro" id="IPR005123">
    <property type="entry name" value="Oxoglu/Fe-dep_dioxygenase_dom"/>
</dbReference>
<keyword evidence="1" id="KW-0479">Metal-binding</keyword>
<feature type="domain" description="Fe2OG dioxygenase" evidence="4">
    <location>
        <begin position="1"/>
        <end position="81"/>
    </location>
</feature>
<evidence type="ECO:0000313" key="5">
    <source>
        <dbReference type="EMBL" id="KAK4732528.1"/>
    </source>
</evidence>
<gene>
    <name evidence="5" type="ORF">R3W88_025516</name>
</gene>
<keyword evidence="6" id="KW-1185">Reference proteome</keyword>
<name>A0AAV9M482_9SOLN</name>
<evidence type="ECO:0000313" key="6">
    <source>
        <dbReference type="Proteomes" id="UP001311915"/>
    </source>
</evidence>
<reference evidence="5 6" key="1">
    <citation type="submission" date="2023-10" db="EMBL/GenBank/DDBJ databases">
        <title>Genome-Wide Identification Analysis in wild type Solanum Pinnatisectum Reveals Some Genes Defensing Phytophthora Infestans.</title>
        <authorList>
            <person name="Sun C."/>
        </authorList>
    </citation>
    <scope>NUCLEOTIDE SEQUENCE [LARGE SCALE GENOMIC DNA]</scope>
    <source>
        <strain evidence="5">LQN</strain>
        <tissue evidence="5">Leaf</tissue>
    </source>
</reference>
<evidence type="ECO:0000256" key="3">
    <source>
        <dbReference type="ARBA" id="ARBA00023004"/>
    </source>
</evidence>
<sequence>MGAMQHSDGDFITVLLQDEIGGLQVLHQNQWVNVPPIPGALIVNIGDFLQLMSNDKYISVEHRVIANKDVSRMSVACFFGDNVQSSKLYGPITELLSEDNPPKYRATAVKDYWSYIRDKGLDGTSALLRYKI</sequence>
<dbReference type="GO" id="GO:0016491">
    <property type="term" value="F:oxidoreductase activity"/>
    <property type="evidence" value="ECO:0007669"/>
    <property type="project" value="UniProtKB-KW"/>
</dbReference>
<dbReference type="PROSITE" id="PS51471">
    <property type="entry name" value="FE2OG_OXY"/>
    <property type="match status" value="1"/>
</dbReference>
<evidence type="ECO:0000256" key="1">
    <source>
        <dbReference type="ARBA" id="ARBA00022723"/>
    </source>
</evidence>
<evidence type="ECO:0000259" key="4">
    <source>
        <dbReference type="PROSITE" id="PS51471"/>
    </source>
</evidence>
<dbReference type="InterPro" id="IPR044861">
    <property type="entry name" value="IPNS-like_FE2OG_OXY"/>
</dbReference>
<keyword evidence="3" id="KW-0408">Iron</keyword>
<organism evidence="5 6">
    <name type="scientific">Solanum pinnatisectum</name>
    <name type="common">tansyleaf nightshade</name>
    <dbReference type="NCBI Taxonomy" id="50273"/>
    <lineage>
        <taxon>Eukaryota</taxon>
        <taxon>Viridiplantae</taxon>
        <taxon>Streptophyta</taxon>
        <taxon>Embryophyta</taxon>
        <taxon>Tracheophyta</taxon>
        <taxon>Spermatophyta</taxon>
        <taxon>Magnoliopsida</taxon>
        <taxon>eudicotyledons</taxon>
        <taxon>Gunneridae</taxon>
        <taxon>Pentapetalae</taxon>
        <taxon>asterids</taxon>
        <taxon>lamiids</taxon>
        <taxon>Solanales</taxon>
        <taxon>Solanaceae</taxon>
        <taxon>Solanoideae</taxon>
        <taxon>Solaneae</taxon>
        <taxon>Solanum</taxon>
    </lineage>
</organism>
<evidence type="ECO:0000256" key="2">
    <source>
        <dbReference type="ARBA" id="ARBA00023002"/>
    </source>
</evidence>
<dbReference type="SUPFAM" id="SSF51197">
    <property type="entry name" value="Clavaminate synthase-like"/>
    <property type="match status" value="1"/>
</dbReference>
<dbReference type="Proteomes" id="UP001311915">
    <property type="component" value="Unassembled WGS sequence"/>
</dbReference>
<dbReference type="PANTHER" id="PTHR47991">
    <property type="entry name" value="OXOGLUTARATE/IRON-DEPENDENT DIOXYGENASE"/>
    <property type="match status" value="1"/>
</dbReference>
<dbReference type="InterPro" id="IPR050295">
    <property type="entry name" value="Plant_2OG-oxidoreductases"/>
</dbReference>
<dbReference type="AlphaFoldDB" id="A0AAV9M482"/>
<dbReference type="InterPro" id="IPR027443">
    <property type="entry name" value="IPNS-like_sf"/>
</dbReference>
<protein>
    <recommendedName>
        <fullName evidence="4">Fe2OG dioxygenase domain-containing protein</fullName>
    </recommendedName>
</protein>
<keyword evidence="2" id="KW-0560">Oxidoreductase</keyword>
<comment type="caution">
    <text evidence="5">The sequence shown here is derived from an EMBL/GenBank/DDBJ whole genome shotgun (WGS) entry which is preliminary data.</text>
</comment>
<dbReference type="Pfam" id="PF03171">
    <property type="entry name" value="2OG-FeII_Oxy"/>
    <property type="match status" value="1"/>
</dbReference>
<accession>A0AAV9M482</accession>
<dbReference type="EMBL" id="JAWPEI010000003">
    <property type="protein sequence ID" value="KAK4732528.1"/>
    <property type="molecule type" value="Genomic_DNA"/>
</dbReference>
<dbReference type="GO" id="GO:0046872">
    <property type="term" value="F:metal ion binding"/>
    <property type="evidence" value="ECO:0007669"/>
    <property type="project" value="UniProtKB-KW"/>
</dbReference>
<proteinExistence type="predicted"/>